<feature type="region of interest" description="Disordered" evidence="1">
    <location>
        <begin position="221"/>
        <end position="244"/>
    </location>
</feature>
<dbReference type="EMBL" id="CATZAT010000005">
    <property type="protein sequence ID" value="CAJ0793016.1"/>
    <property type="molecule type" value="Genomic_DNA"/>
</dbReference>
<dbReference type="Proteomes" id="UP001189663">
    <property type="component" value="Unassembled WGS sequence"/>
</dbReference>
<protein>
    <recommendedName>
        <fullName evidence="2">Tli3-like domain-containing protein</fullName>
    </recommendedName>
</protein>
<keyword evidence="4" id="KW-1185">Reference proteome</keyword>
<evidence type="ECO:0000313" key="3">
    <source>
        <dbReference type="EMBL" id="CAJ0793016.1"/>
    </source>
</evidence>
<feature type="domain" description="Tli3-like" evidence="2">
    <location>
        <begin position="45"/>
        <end position="171"/>
    </location>
</feature>
<evidence type="ECO:0000256" key="1">
    <source>
        <dbReference type="SAM" id="MobiDB-lite"/>
    </source>
</evidence>
<evidence type="ECO:0000313" key="4">
    <source>
        <dbReference type="Proteomes" id="UP001189663"/>
    </source>
</evidence>
<name>A0ABC8QCW9_9RALS</name>
<evidence type="ECO:0000259" key="2">
    <source>
        <dbReference type="Pfam" id="PF24316"/>
    </source>
</evidence>
<gene>
    <name evidence="3" type="ORF">LMG18096_02766</name>
</gene>
<dbReference type="Pfam" id="PF24316">
    <property type="entry name" value="Tli3"/>
    <property type="match status" value="1"/>
</dbReference>
<proteinExistence type="predicted"/>
<accession>A0ABC8QCW9</accession>
<dbReference type="AlphaFoldDB" id="A0ABC8QCW9"/>
<dbReference type="PROSITE" id="PS51257">
    <property type="entry name" value="PROKAR_LIPOPROTEIN"/>
    <property type="match status" value="1"/>
</dbReference>
<reference evidence="3 4" key="1">
    <citation type="submission" date="2023-07" db="EMBL/GenBank/DDBJ databases">
        <authorList>
            <person name="Peeters C."/>
        </authorList>
    </citation>
    <scope>NUCLEOTIDE SEQUENCE [LARGE SCALE GENOMIC DNA]</scope>
    <source>
        <strain evidence="3 4">LMG 18096</strain>
    </source>
</reference>
<dbReference type="RefSeq" id="WP_316684010.1">
    <property type="nucleotide sequence ID" value="NZ_CATZAT010000005.1"/>
</dbReference>
<sequence length="244" mass="27640">MATKRLQQVVLLATVFAALQGCSGRSKEPYVFMLSDFMRVKELPYDSPTQVIYRIDDHRFVTLERYRDCNHGEAFYNDTRANIRQPLGRGSFENYQGYLINADPTGQNLAFPAAAPPHLASIDRGWTVELMYSTDGGRTFSSMDYMEHSFKPYEDSKNRAVFVTNDRLYVAKKWGDDDSYVMEYPLMPGVVLGKPYPPGVTGDSFALSSRPRTFMNLHTPSRQEHISCDPSMKPTNPDAPLAPQ</sequence>
<comment type="caution">
    <text evidence="3">The sequence shown here is derived from an EMBL/GenBank/DDBJ whole genome shotgun (WGS) entry which is preliminary data.</text>
</comment>
<organism evidence="3 4">
    <name type="scientific">Ralstonia holmesii</name>
    <dbReference type="NCBI Taxonomy" id="3058602"/>
    <lineage>
        <taxon>Bacteria</taxon>
        <taxon>Pseudomonadati</taxon>
        <taxon>Pseudomonadota</taxon>
        <taxon>Betaproteobacteria</taxon>
        <taxon>Burkholderiales</taxon>
        <taxon>Burkholderiaceae</taxon>
        <taxon>Ralstonia</taxon>
    </lineage>
</organism>
<dbReference type="InterPro" id="IPR057562">
    <property type="entry name" value="Tli3-like_dom"/>
</dbReference>